<keyword evidence="4 6" id="KW-1133">Transmembrane helix</keyword>
<evidence type="ECO:0000256" key="2">
    <source>
        <dbReference type="ARBA" id="ARBA00022692"/>
    </source>
</evidence>
<dbReference type="GO" id="GO:0005886">
    <property type="term" value="C:plasma membrane"/>
    <property type="evidence" value="ECO:0007669"/>
    <property type="project" value="TreeGrafter"/>
</dbReference>
<keyword evidence="5 6" id="KW-0472">Membrane</keyword>
<dbReference type="EMBL" id="AYSO01000007">
    <property type="protein sequence ID" value="KIE48484.1"/>
    <property type="molecule type" value="Genomic_DNA"/>
</dbReference>
<accession>A0A0C1U6Y0</accession>
<comment type="caution">
    <text evidence="7">The sequence shown here is derived from an EMBL/GenBank/DDBJ whole genome shotgun (WGS) entry which is preliminary data.</text>
</comment>
<evidence type="ECO:0000256" key="5">
    <source>
        <dbReference type="ARBA" id="ARBA00023136"/>
    </source>
</evidence>
<feature type="transmembrane region" description="Helical" evidence="6">
    <location>
        <begin position="235"/>
        <end position="262"/>
    </location>
</feature>
<proteinExistence type="predicted"/>
<keyword evidence="2 6" id="KW-0812">Transmembrane</keyword>
<dbReference type="GO" id="GO:0032153">
    <property type="term" value="C:cell division site"/>
    <property type="evidence" value="ECO:0007669"/>
    <property type="project" value="TreeGrafter"/>
</dbReference>
<dbReference type="Proteomes" id="UP000031366">
    <property type="component" value="Unassembled WGS sequence"/>
</dbReference>
<feature type="transmembrane region" description="Helical" evidence="6">
    <location>
        <begin position="16"/>
        <end position="33"/>
    </location>
</feature>
<evidence type="ECO:0000256" key="3">
    <source>
        <dbReference type="ARBA" id="ARBA00022960"/>
    </source>
</evidence>
<evidence type="ECO:0000256" key="6">
    <source>
        <dbReference type="SAM" id="Phobius"/>
    </source>
</evidence>
<gene>
    <name evidence="7" type="ORF">U732_4227</name>
</gene>
<dbReference type="PANTHER" id="PTHR30474">
    <property type="entry name" value="CELL CYCLE PROTEIN"/>
    <property type="match status" value="1"/>
</dbReference>
<dbReference type="GO" id="GO:0015648">
    <property type="term" value="F:lipid-linked peptidoglycan transporter activity"/>
    <property type="evidence" value="ECO:0007669"/>
    <property type="project" value="TreeGrafter"/>
</dbReference>
<dbReference type="GO" id="GO:0008360">
    <property type="term" value="P:regulation of cell shape"/>
    <property type="evidence" value="ECO:0007669"/>
    <property type="project" value="UniProtKB-KW"/>
</dbReference>
<reference evidence="7 8" key="1">
    <citation type="journal article" date="2015" name="Infect. Genet. Evol.">
        <title>Genomic sequences of six botulinum neurotoxin-producing strains representing three clostridial species illustrate the mobility and diversity of botulinum neurotoxin genes.</title>
        <authorList>
            <person name="Smith T.J."/>
            <person name="Hill K.K."/>
            <person name="Xie G."/>
            <person name="Foley B.T."/>
            <person name="Williamson C.H."/>
            <person name="Foster J.T."/>
            <person name="Johnson S.L."/>
            <person name="Chertkov O."/>
            <person name="Teshima H."/>
            <person name="Gibbons H.S."/>
            <person name="Johnsky L.A."/>
            <person name="Karavis M.A."/>
            <person name="Smith L.A."/>
        </authorList>
    </citation>
    <scope>NUCLEOTIDE SEQUENCE [LARGE SCALE GENOMIC DNA]</scope>
    <source>
        <strain evidence="7 8">CDC 2741</strain>
    </source>
</reference>
<evidence type="ECO:0000256" key="1">
    <source>
        <dbReference type="ARBA" id="ARBA00004141"/>
    </source>
</evidence>
<name>A0A0C1U6Y0_9CLOT</name>
<dbReference type="STRING" id="29341.RSJ17_10245"/>
<dbReference type="Pfam" id="PF01098">
    <property type="entry name" value="FTSW_RODA_SPOVE"/>
    <property type="match status" value="1"/>
</dbReference>
<dbReference type="GO" id="GO:0051301">
    <property type="term" value="P:cell division"/>
    <property type="evidence" value="ECO:0007669"/>
    <property type="project" value="InterPro"/>
</dbReference>
<evidence type="ECO:0000313" key="7">
    <source>
        <dbReference type="EMBL" id="KIE48484.1"/>
    </source>
</evidence>
<dbReference type="OrthoDB" id="9802195at2"/>
<evidence type="ECO:0000256" key="4">
    <source>
        <dbReference type="ARBA" id="ARBA00022989"/>
    </source>
</evidence>
<feature type="transmembrane region" description="Helical" evidence="6">
    <location>
        <begin position="197"/>
        <end position="223"/>
    </location>
</feature>
<keyword evidence="3" id="KW-0133">Cell shape</keyword>
<keyword evidence="8" id="KW-1185">Reference proteome</keyword>
<feature type="transmembrane region" description="Helical" evidence="6">
    <location>
        <begin position="268"/>
        <end position="290"/>
    </location>
</feature>
<sequence length="303" mass="34791">MFLGIYYFDYRKLEKYSYHIYGISTAVGLFSYISKGGMSIVRDEIVLGSLIMFLYLISISGIMNNINFKDKKNIFKLIGMFILSNYILFLQMNKIYVVIFTFAFIVLTIKNCKNRRIPVVYIFSLVLGGLLYCFREPYRLARLMSFINSRDIHDGLGYIHNIISKAMYSSQFIGRTLNQELINMISFDANDITFTLILYYFGWAAALFIIVLSIIFIISLFKNMKLIKNNYGKNIILGITISFLIQFTTSIMMCLNLAPIIGAVLPFVGYRCAPMITNMAMLGLISSIYSRKNLKKSLNKIGL</sequence>
<dbReference type="RefSeq" id="WP_039629650.1">
    <property type="nucleotide sequence ID" value="NZ_AYSO01000007.1"/>
</dbReference>
<evidence type="ECO:0000313" key="8">
    <source>
        <dbReference type="Proteomes" id="UP000031366"/>
    </source>
</evidence>
<dbReference type="InterPro" id="IPR001182">
    <property type="entry name" value="FtsW/RodA"/>
</dbReference>
<organism evidence="7 8">
    <name type="scientific">Clostridium argentinense CDC 2741</name>
    <dbReference type="NCBI Taxonomy" id="1418104"/>
    <lineage>
        <taxon>Bacteria</taxon>
        <taxon>Bacillati</taxon>
        <taxon>Bacillota</taxon>
        <taxon>Clostridia</taxon>
        <taxon>Eubacteriales</taxon>
        <taxon>Clostridiaceae</taxon>
        <taxon>Clostridium</taxon>
    </lineage>
</organism>
<dbReference type="PANTHER" id="PTHR30474:SF1">
    <property type="entry name" value="PEPTIDOGLYCAN GLYCOSYLTRANSFERASE MRDB"/>
    <property type="match status" value="1"/>
</dbReference>
<feature type="transmembrane region" description="Helical" evidence="6">
    <location>
        <begin position="119"/>
        <end position="138"/>
    </location>
</feature>
<feature type="transmembrane region" description="Helical" evidence="6">
    <location>
        <begin position="86"/>
        <end position="107"/>
    </location>
</feature>
<comment type="subcellular location">
    <subcellularLocation>
        <location evidence="1">Membrane</location>
        <topology evidence="1">Multi-pass membrane protein</topology>
    </subcellularLocation>
</comment>
<dbReference type="AlphaFoldDB" id="A0A0C1U6Y0"/>
<feature type="transmembrane region" description="Helical" evidence="6">
    <location>
        <begin position="45"/>
        <end position="66"/>
    </location>
</feature>
<protein>
    <submittedName>
        <fullName evidence="7">Cell cycle family protein</fullName>
    </submittedName>
</protein>